<dbReference type="SUPFAM" id="SSF140931">
    <property type="entry name" value="Fic-like"/>
    <property type="match status" value="1"/>
</dbReference>
<organism evidence="2 3">
    <name type="scientific">Paenibacillus aceti</name>
    <dbReference type="NCBI Taxonomy" id="1820010"/>
    <lineage>
        <taxon>Bacteria</taxon>
        <taxon>Bacillati</taxon>
        <taxon>Bacillota</taxon>
        <taxon>Bacilli</taxon>
        <taxon>Bacillales</taxon>
        <taxon>Paenibacillaceae</taxon>
        <taxon>Paenibacillus</taxon>
    </lineage>
</organism>
<dbReference type="EMBL" id="BMIW01000048">
    <property type="protein sequence ID" value="GGG17598.1"/>
    <property type="molecule type" value="Genomic_DNA"/>
</dbReference>
<dbReference type="Pfam" id="PF02661">
    <property type="entry name" value="Fic"/>
    <property type="match status" value="1"/>
</dbReference>
<dbReference type="PANTHER" id="PTHR13504">
    <property type="entry name" value="FIDO DOMAIN-CONTAINING PROTEIN DDB_G0283145"/>
    <property type="match status" value="1"/>
</dbReference>
<dbReference type="InterPro" id="IPR003812">
    <property type="entry name" value="Fido"/>
</dbReference>
<dbReference type="Proteomes" id="UP000608420">
    <property type="component" value="Unassembled WGS sequence"/>
</dbReference>
<sequence length="367" mass="42524">MAQKQQIPFTPESLPLSSDRLDQLMFLHELIEANKKVAQYQVLLQNTKLPSHLLLNPVMLNEAVQSTKIEGTQVTLDEVLEVEAHSRKNNKDIQEVLNYYHALRDGMDKLSILPISTRLFKALHTTLMSNHVRGSNRSPGDYRTIQNSIGPEGCTIETATYVPPQPQLVDDYMNNLEIYINDPQDQLDELVRIAIIHAQFETIHPFLDGNGRIGRILIPLYLYSKNVIDYPNFFLSEALERDKHKYYRYLNDTRYKGDWNQWVLFFLEAIILQANKNINLINEVNQLYDHDLDVAQSLINSSGIKKLIDAIFQKPIFTVHTISSTAEISEATCRRYLSVLEENKIIFSDGKQRSKTYYYYNLLDKLR</sequence>
<protein>
    <submittedName>
        <fullName evidence="2">Fic family protein</fullName>
    </submittedName>
</protein>
<keyword evidence="3" id="KW-1185">Reference proteome</keyword>
<dbReference type="SUPFAM" id="SSF46785">
    <property type="entry name" value="Winged helix' DNA-binding domain"/>
    <property type="match status" value="1"/>
</dbReference>
<accession>A0ABQ1W869</accession>
<evidence type="ECO:0000313" key="3">
    <source>
        <dbReference type="Proteomes" id="UP000608420"/>
    </source>
</evidence>
<dbReference type="PANTHER" id="PTHR13504:SF38">
    <property type="entry name" value="FIDO DOMAIN-CONTAINING PROTEIN"/>
    <property type="match status" value="1"/>
</dbReference>
<dbReference type="InterPro" id="IPR026287">
    <property type="entry name" value="SoFic-like"/>
</dbReference>
<dbReference type="InterPro" id="IPR036390">
    <property type="entry name" value="WH_DNA-bd_sf"/>
</dbReference>
<dbReference type="Gene3D" id="1.10.3290.10">
    <property type="entry name" value="Fido-like domain"/>
    <property type="match status" value="1"/>
</dbReference>
<feature type="domain" description="Fido" evidence="1">
    <location>
        <begin position="115"/>
        <end position="268"/>
    </location>
</feature>
<dbReference type="InterPro" id="IPR036597">
    <property type="entry name" value="Fido-like_dom_sf"/>
</dbReference>
<dbReference type="InterPro" id="IPR040198">
    <property type="entry name" value="Fido_containing"/>
</dbReference>
<name>A0ABQ1W869_9BACL</name>
<comment type="caution">
    <text evidence="2">The sequence shown here is derived from an EMBL/GenBank/DDBJ whole genome shotgun (WGS) entry which is preliminary data.</text>
</comment>
<dbReference type="InterPro" id="IPR025758">
    <property type="entry name" value="Fic/DOC_N"/>
</dbReference>
<dbReference type="PROSITE" id="PS51459">
    <property type="entry name" value="FIDO"/>
    <property type="match status" value="1"/>
</dbReference>
<proteinExistence type="predicted"/>
<dbReference type="Pfam" id="PF13784">
    <property type="entry name" value="Fic_N"/>
    <property type="match status" value="1"/>
</dbReference>
<reference evidence="3" key="1">
    <citation type="journal article" date="2019" name="Int. J. Syst. Evol. Microbiol.">
        <title>The Global Catalogue of Microorganisms (GCM) 10K type strain sequencing project: providing services to taxonomists for standard genome sequencing and annotation.</title>
        <authorList>
            <consortium name="The Broad Institute Genomics Platform"/>
            <consortium name="The Broad Institute Genome Sequencing Center for Infectious Disease"/>
            <person name="Wu L."/>
            <person name="Ma J."/>
        </authorList>
    </citation>
    <scope>NUCLEOTIDE SEQUENCE [LARGE SCALE GENOMIC DNA]</scope>
    <source>
        <strain evidence="3">CGMCC 1.15420</strain>
    </source>
</reference>
<dbReference type="RefSeq" id="WP_120464394.1">
    <property type="nucleotide sequence ID" value="NZ_BMIW01000048.1"/>
</dbReference>
<evidence type="ECO:0000259" key="1">
    <source>
        <dbReference type="PROSITE" id="PS51459"/>
    </source>
</evidence>
<evidence type="ECO:0000313" key="2">
    <source>
        <dbReference type="EMBL" id="GGG17598.1"/>
    </source>
</evidence>
<dbReference type="PIRSF" id="PIRSF038925">
    <property type="entry name" value="AMP-prot_trans"/>
    <property type="match status" value="1"/>
</dbReference>
<gene>
    <name evidence="2" type="ORF">GCM10010913_44610</name>
</gene>